<comment type="caution">
    <text evidence="6">The sequence shown here is derived from an EMBL/GenBank/DDBJ whole genome shotgun (WGS) entry which is preliminary data.</text>
</comment>
<proteinExistence type="predicted"/>
<dbReference type="PROSITE" id="PS50212">
    <property type="entry name" value="RASGEF_NTER"/>
    <property type="match status" value="1"/>
</dbReference>
<feature type="non-terminal residue" evidence="6">
    <location>
        <position position="1"/>
    </location>
</feature>
<reference evidence="6" key="2">
    <citation type="submission" date="2004-02" db="EMBL/GenBank/DDBJ databases">
        <authorList>
            <consortium name="Genoscope"/>
            <consortium name="Whitehead Institute Centre for Genome Research"/>
        </authorList>
    </citation>
    <scope>NUCLEOTIDE SEQUENCE</scope>
</reference>
<dbReference type="InterPro" id="IPR008937">
    <property type="entry name" value="Ras-like_GEF"/>
</dbReference>
<evidence type="ECO:0000256" key="2">
    <source>
        <dbReference type="PROSITE-ProRule" id="PRU00168"/>
    </source>
</evidence>
<dbReference type="PANTHER" id="PTHR23113">
    <property type="entry name" value="GUANINE NUCLEOTIDE EXCHANGE FACTOR"/>
    <property type="match status" value="1"/>
</dbReference>
<dbReference type="InterPro" id="IPR000651">
    <property type="entry name" value="Ras-like_Gua-exchang_fac_N"/>
</dbReference>
<dbReference type="Pfam" id="PF00617">
    <property type="entry name" value="RasGEF"/>
    <property type="match status" value="1"/>
</dbReference>
<dbReference type="SUPFAM" id="SSF48366">
    <property type="entry name" value="Ras GEF"/>
    <property type="match status" value="1"/>
</dbReference>
<accession>Q4S379</accession>
<name>Q4S379_TETNG</name>
<dbReference type="EMBL" id="CAAE01014752">
    <property type="protein sequence ID" value="CAG04903.1"/>
    <property type="molecule type" value="Genomic_DNA"/>
</dbReference>
<dbReference type="PROSITE" id="PS50009">
    <property type="entry name" value="RASGEF_CAT"/>
    <property type="match status" value="1"/>
</dbReference>
<evidence type="ECO:0000256" key="3">
    <source>
        <dbReference type="SAM" id="MobiDB-lite"/>
    </source>
</evidence>
<feature type="region of interest" description="Disordered" evidence="3">
    <location>
        <begin position="456"/>
        <end position="483"/>
    </location>
</feature>
<dbReference type="FunFam" id="1.10.840.10:FF:000008">
    <property type="entry name" value="Ras-GEF domain-containing family member 1B"/>
    <property type="match status" value="1"/>
</dbReference>
<dbReference type="SMART" id="SM00147">
    <property type="entry name" value="RasGEF"/>
    <property type="match status" value="1"/>
</dbReference>
<dbReference type="OrthoDB" id="20825at2759"/>
<dbReference type="InterPro" id="IPR023578">
    <property type="entry name" value="Ras_GEF_dom_sf"/>
</dbReference>
<dbReference type="GO" id="GO:0005886">
    <property type="term" value="C:plasma membrane"/>
    <property type="evidence" value="ECO:0007669"/>
    <property type="project" value="TreeGrafter"/>
</dbReference>
<dbReference type="InterPro" id="IPR036964">
    <property type="entry name" value="RASGEF_cat_dom_sf"/>
</dbReference>
<reference evidence="6" key="1">
    <citation type="journal article" date="2004" name="Nature">
        <title>Genome duplication in the teleost fish Tetraodon nigroviridis reveals the early vertebrate proto-karyotype.</title>
        <authorList>
            <person name="Jaillon O."/>
            <person name="Aury J.-M."/>
            <person name="Brunet F."/>
            <person name="Petit J.-L."/>
            <person name="Stange-Thomann N."/>
            <person name="Mauceli E."/>
            <person name="Bouneau L."/>
            <person name="Fischer C."/>
            <person name="Ozouf-Costaz C."/>
            <person name="Bernot A."/>
            <person name="Nicaud S."/>
            <person name="Jaffe D."/>
            <person name="Fisher S."/>
            <person name="Lutfalla G."/>
            <person name="Dossat C."/>
            <person name="Segurens B."/>
            <person name="Dasilva C."/>
            <person name="Salanoubat M."/>
            <person name="Levy M."/>
            <person name="Boudet N."/>
            <person name="Castellano S."/>
            <person name="Anthouard V."/>
            <person name="Jubin C."/>
            <person name="Castelli V."/>
            <person name="Katinka M."/>
            <person name="Vacherie B."/>
            <person name="Biemont C."/>
            <person name="Skalli Z."/>
            <person name="Cattolico L."/>
            <person name="Poulain J."/>
            <person name="De Berardinis V."/>
            <person name="Cruaud C."/>
            <person name="Duprat S."/>
            <person name="Brottier P."/>
            <person name="Coutanceau J.-P."/>
            <person name="Gouzy J."/>
            <person name="Parra G."/>
            <person name="Lardier G."/>
            <person name="Chapple C."/>
            <person name="McKernan K.J."/>
            <person name="McEwan P."/>
            <person name="Bosak S."/>
            <person name="Kellis M."/>
            <person name="Volff J.-N."/>
            <person name="Guigo R."/>
            <person name="Zody M.C."/>
            <person name="Mesirov J."/>
            <person name="Lindblad-Toh K."/>
            <person name="Birren B."/>
            <person name="Nusbaum C."/>
            <person name="Kahn D."/>
            <person name="Robinson-Rechavi M."/>
            <person name="Laudet V."/>
            <person name="Schachter V."/>
            <person name="Quetier F."/>
            <person name="Saurin W."/>
            <person name="Scarpelli C."/>
            <person name="Wincker P."/>
            <person name="Lander E.S."/>
            <person name="Weissenbach J."/>
            <person name="Roest Crollius H."/>
        </authorList>
    </citation>
    <scope>NUCLEOTIDE SEQUENCE [LARGE SCALE GENOMIC DNA]</scope>
</reference>
<dbReference type="AlphaFoldDB" id="Q4S379"/>
<protein>
    <submittedName>
        <fullName evidence="6">(spotted green pufferfish) hypothetical protein</fullName>
    </submittedName>
</protein>
<gene>
    <name evidence="6" type="ORF">GSTENG00024761001</name>
</gene>
<evidence type="ECO:0000313" key="6">
    <source>
        <dbReference type="EMBL" id="CAG04903.1"/>
    </source>
</evidence>
<dbReference type="GO" id="GO:0005085">
    <property type="term" value="F:guanyl-nucleotide exchange factor activity"/>
    <property type="evidence" value="ECO:0007669"/>
    <property type="project" value="UniProtKB-KW"/>
</dbReference>
<dbReference type="PANTHER" id="PTHR23113:SF197">
    <property type="entry name" value="RAS-GEF DOMAIN-CONTAINING FAMILY MEMBER 1B"/>
    <property type="match status" value="1"/>
</dbReference>
<dbReference type="CDD" id="cd00155">
    <property type="entry name" value="RasGEF"/>
    <property type="match status" value="1"/>
</dbReference>
<dbReference type="KEGG" id="tng:GSTEN00024761G001"/>
<evidence type="ECO:0000259" key="4">
    <source>
        <dbReference type="PROSITE" id="PS50009"/>
    </source>
</evidence>
<feature type="domain" description="Ras-GEF" evidence="4">
    <location>
        <begin position="205"/>
        <end position="479"/>
    </location>
</feature>
<dbReference type="Gene3D" id="1.20.870.10">
    <property type="entry name" value="Son of sevenless (SoS) protein Chain: S domain 1"/>
    <property type="match status" value="1"/>
</dbReference>
<dbReference type="Pfam" id="PF00618">
    <property type="entry name" value="RasGEF_N"/>
    <property type="match status" value="1"/>
</dbReference>
<evidence type="ECO:0000256" key="1">
    <source>
        <dbReference type="ARBA" id="ARBA00022658"/>
    </source>
</evidence>
<feature type="domain" description="N-terminal Ras-GEF" evidence="5">
    <location>
        <begin position="8"/>
        <end position="164"/>
    </location>
</feature>
<organism evidence="6">
    <name type="scientific">Tetraodon nigroviridis</name>
    <name type="common">Spotted green pufferfish</name>
    <name type="synonym">Chelonodon nigroviridis</name>
    <dbReference type="NCBI Taxonomy" id="99883"/>
    <lineage>
        <taxon>Eukaryota</taxon>
        <taxon>Metazoa</taxon>
        <taxon>Chordata</taxon>
        <taxon>Craniata</taxon>
        <taxon>Vertebrata</taxon>
        <taxon>Euteleostomi</taxon>
        <taxon>Actinopterygii</taxon>
        <taxon>Neopterygii</taxon>
        <taxon>Teleostei</taxon>
        <taxon>Neoteleostei</taxon>
        <taxon>Acanthomorphata</taxon>
        <taxon>Eupercaria</taxon>
        <taxon>Tetraodontiformes</taxon>
        <taxon>Tetradontoidea</taxon>
        <taxon>Tetraodontidae</taxon>
        <taxon>Tetraodon</taxon>
    </lineage>
</organism>
<dbReference type="Gene3D" id="1.10.840.10">
    <property type="entry name" value="Ras guanine-nucleotide exchange factors catalytic domain"/>
    <property type="match status" value="1"/>
</dbReference>
<keyword evidence="1 2" id="KW-0344">Guanine-nucleotide releasing factor</keyword>
<dbReference type="CDD" id="cd06224">
    <property type="entry name" value="REM"/>
    <property type="match status" value="1"/>
</dbReference>
<dbReference type="GO" id="GO:0007265">
    <property type="term" value="P:Ras protein signal transduction"/>
    <property type="evidence" value="ECO:0007669"/>
    <property type="project" value="TreeGrafter"/>
</dbReference>
<sequence length="483" mass="55708">SYGEMCYHDNSLVSASLEALIQHLVPTVDYYPDVRPPGLRGGGRLRRGPDGSALSSSPQRSYVFTFLLSSRLFLHPYELMTRVCHLCVEQQRSGDALLDKIRLREVAPKLVQLLTEWTETFPYDFRDERMMRCLKDMTHLVARGDEFSWRAMQQMSQRLIKRLSALGQYEEAVAALSAVALERPAALKSKQASGQRSDILSVCDDAFVLAQQLTHIELDRLSFIGPEEFIQTFAMKDPLENHKGFFRKRKTSNLEAYVNWFNRLSYLVATEICLPVKKKHRARMIEFFIDVAQECFNIGNFNSLMAIITGMNMSPVARLKKTWNKVNTDKFEILEHQMDPSSNFSNYRTALRGATQRSETAHSSQEKIVIPFFSLLIKDIYFLNEGCATRLPNGHINFEVSGGRGRRKLWELAKQVSEFLVWRQVICPFERDRRILQYLVTTPVFTEDELHLASYDSEGPENNLEKDSRRSLRSSLLHRENRS</sequence>
<dbReference type="InterPro" id="IPR001895">
    <property type="entry name" value="RASGEF_cat_dom"/>
</dbReference>
<evidence type="ECO:0000259" key="5">
    <source>
        <dbReference type="PROSITE" id="PS50212"/>
    </source>
</evidence>